<dbReference type="EMBL" id="GG663744">
    <property type="protein sequence ID" value="EEH54094.1"/>
    <property type="molecule type" value="Genomic_DNA"/>
</dbReference>
<evidence type="ECO:0000259" key="3">
    <source>
        <dbReference type="Pfam" id="PF01965"/>
    </source>
</evidence>
<dbReference type="InterPro" id="IPR050325">
    <property type="entry name" value="Prot/Nucl_acid_deglycase"/>
</dbReference>
<dbReference type="CDD" id="cd03135">
    <property type="entry name" value="GATase1_DJ-1"/>
    <property type="match status" value="1"/>
</dbReference>
<organism evidence="5">
    <name type="scientific">Micromonas pusilla (strain CCMP1545)</name>
    <name type="common">Picoplanktonic green alga</name>
    <dbReference type="NCBI Taxonomy" id="564608"/>
    <lineage>
        <taxon>Eukaryota</taxon>
        <taxon>Viridiplantae</taxon>
        <taxon>Chlorophyta</taxon>
        <taxon>Mamiellophyceae</taxon>
        <taxon>Mamiellales</taxon>
        <taxon>Mamiellaceae</taxon>
        <taxon>Micromonas</taxon>
    </lineage>
</organism>
<dbReference type="RefSeq" id="XP_003061464.1">
    <property type="nucleotide sequence ID" value="XM_003061418.1"/>
</dbReference>
<dbReference type="STRING" id="564608.C1N0W5"/>
<evidence type="ECO:0000313" key="5">
    <source>
        <dbReference type="Proteomes" id="UP000001876"/>
    </source>
</evidence>
<evidence type="ECO:0000256" key="2">
    <source>
        <dbReference type="ARBA" id="ARBA00022737"/>
    </source>
</evidence>
<evidence type="ECO:0000313" key="4">
    <source>
        <dbReference type="EMBL" id="EEH54094.1"/>
    </source>
</evidence>
<dbReference type="InterPro" id="IPR006287">
    <property type="entry name" value="DJ-1"/>
</dbReference>
<dbReference type="SUPFAM" id="SSF52317">
    <property type="entry name" value="Class I glutamine amidotransferase-like"/>
    <property type="match status" value="1"/>
</dbReference>
<reference evidence="4 5" key="1">
    <citation type="journal article" date="2009" name="Science">
        <title>Green evolution and dynamic adaptations revealed by genomes of the marine picoeukaryotes Micromonas.</title>
        <authorList>
            <person name="Worden A.Z."/>
            <person name="Lee J.H."/>
            <person name="Mock T."/>
            <person name="Rouze P."/>
            <person name="Simmons M.P."/>
            <person name="Aerts A.L."/>
            <person name="Allen A.E."/>
            <person name="Cuvelier M.L."/>
            <person name="Derelle E."/>
            <person name="Everett M.V."/>
            <person name="Foulon E."/>
            <person name="Grimwood J."/>
            <person name="Gundlach H."/>
            <person name="Henrissat B."/>
            <person name="Napoli C."/>
            <person name="McDonald S.M."/>
            <person name="Parker M.S."/>
            <person name="Rombauts S."/>
            <person name="Salamov A."/>
            <person name="Von Dassow P."/>
            <person name="Badger J.H."/>
            <person name="Coutinho P.M."/>
            <person name="Demir E."/>
            <person name="Dubchak I."/>
            <person name="Gentemann C."/>
            <person name="Eikrem W."/>
            <person name="Gready J.E."/>
            <person name="John U."/>
            <person name="Lanier W."/>
            <person name="Lindquist E.A."/>
            <person name="Lucas S."/>
            <person name="Mayer K.F."/>
            <person name="Moreau H."/>
            <person name="Not F."/>
            <person name="Otillar R."/>
            <person name="Panaud O."/>
            <person name="Pangilinan J."/>
            <person name="Paulsen I."/>
            <person name="Piegu B."/>
            <person name="Poliakov A."/>
            <person name="Robbens S."/>
            <person name="Schmutz J."/>
            <person name="Toulza E."/>
            <person name="Wyss T."/>
            <person name="Zelensky A."/>
            <person name="Zhou K."/>
            <person name="Armbrust E.V."/>
            <person name="Bhattacharya D."/>
            <person name="Goodenough U.W."/>
            <person name="Van de Peer Y."/>
            <person name="Grigoriev I.V."/>
        </authorList>
    </citation>
    <scope>NUCLEOTIDE SEQUENCE [LARGE SCALE GENOMIC DNA]</scope>
    <source>
        <strain evidence="4 5">CCMP1545</strain>
    </source>
</reference>
<evidence type="ECO:0000256" key="1">
    <source>
        <dbReference type="ARBA" id="ARBA00008542"/>
    </source>
</evidence>
<feature type="non-terminal residue" evidence="4">
    <location>
        <position position="179"/>
    </location>
</feature>
<name>C1N0W5_MICPC</name>
<dbReference type="GO" id="GO:0005737">
    <property type="term" value="C:cytoplasm"/>
    <property type="evidence" value="ECO:0007669"/>
    <property type="project" value="TreeGrafter"/>
</dbReference>
<dbReference type="eggNOG" id="KOG2764">
    <property type="taxonomic scope" value="Eukaryota"/>
</dbReference>
<keyword evidence="5" id="KW-1185">Reference proteome</keyword>
<proteinExistence type="inferred from homology"/>
<dbReference type="Pfam" id="PF01965">
    <property type="entry name" value="DJ-1_PfpI"/>
    <property type="match status" value="1"/>
</dbReference>
<dbReference type="InterPro" id="IPR029062">
    <property type="entry name" value="Class_I_gatase-like"/>
</dbReference>
<comment type="similarity">
    <text evidence="1">Belongs to the peptidase C56 family.</text>
</comment>
<dbReference type="PANTHER" id="PTHR48094">
    <property type="entry name" value="PROTEIN/NUCLEIC ACID DEGLYCASE DJ-1-RELATED"/>
    <property type="match status" value="1"/>
</dbReference>
<dbReference type="AlphaFoldDB" id="C1N0W5"/>
<dbReference type="Proteomes" id="UP000001876">
    <property type="component" value="Unassembled WGS sequence"/>
</dbReference>
<dbReference type="NCBIfam" id="TIGR01383">
    <property type="entry name" value="not_thiJ"/>
    <property type="match status" value="1"/>
</dbReference>
<keyword evidence="2" id="KW-0677">Repeat</keyword>
<dbReference type="PANTHER" id="PTHR48094:SF12">
    <property type="entry name" value="PARKINSON DISEASE PROTEIN 7 HOMOLOG"/>
    <property type="match status" value="1"/>
</dbReference>
<dbReference type="OrthoDB" id="543156at2759"/>
<dbReference type="GeneID" id="9687147"/>
<protein>
    <submittedName>
        <fullName evidence="4">Predicted protein</fullName>
    </submittedName>
</protein>
<sequence length="179" mass="18958">KVLVPIADGSEEIEAVTVVDVLRRAGAEVVVMSVEDDRNEVVCSRGVRIVADKNVRELAGRGAPSDWDLIAVPGGMPGAERIADHVKFHAVLEKHFRAGKLLAAICAAPAVCFEPKGFLEGFAATAHPAFVDELGGRVVVDQHVVTSRGPGTALEWALCLVEQLFGEDKAKEVAGPMVV</sequence>
<dbReference type="GO" id="GO:1903189">
    <property type="term" value="P:glyoxal metabolic process"/>
    <property type="evidence" value="ECO:0007669"/>
    <property type="project" value="TreeGrafter"/>
</dbReference>
<dbReference type="OMA" id="CGHEKAQ"/>
<feature type="non-terminal residue" evidence="4">
    <location>
        <position position="1"/>
    </location>
</feature>
<gene>
    <name evidence="4" type="ORF">MICPUCDRAFT_7945</name>
</gene>
<dbReference type="KEGG" id="mpp:MICPUCDRAFT_7945"/>
<dbReference type="Gene3D" id="3.40.50.880">
    <property type="match status" value="1"/>
</dbReference>
<feature type="domain" description="DJ-1/PfpI" evidence="3">
    <location>
        <begin position="1"/>
        <end position="163"/>
    </location>
</feature>
<dbReference type="InterPro" id="IPR002818">
    <property type="entry name" value="DJ-1/PfpI"/>
</dbReference>
<dbReference type="FunFam" id="3.40.50.880:FF:000015">
    <property type="entry name" value="Protein DJ-1 homolog C"/>
    <property type="match status" value="1"/>
</dbReference>
<accession>C1N0W5</accession>